<dbReference type="Proteomes" id="UP000181728">
    <property type="component" value="Unassembled WGS sequence"/>
</dbReference>
<dbReference type="SUPFAM" id="SSF55120">
    <property type="entry name" value="Pseudouridine synthase"/>
    <property type="match status" value="1"/>
</dbReference>
<evidence type="ECO:0000256" key="3">
    <source>
        <dbReference type="PIRSR" id="PIRSR606225-1"/>
    </source>
</evidence>
<dbReference type="PANTHER" id="PTHR21600">
    <property type="entry name" value="MITOCHONDRIAL RNA PSEUDOURIDINE SYNTHASE"/>
    <property type="match status" value="1"/>
</dbReference>
<dbReference type="NCBIfam" id="TIGR00005">
    <property type="entry name" value="rluA_subfam"/>
    <property type="match status" value="1"/>
</dbReference>
<proteinExistence type="inferred from homology"/>
<dbReference type="Gene3D" id="3.30.2350.10">
    <property type="entry name" value="Pseudouridine synthase"/>
    <property type="match status" value="1"/>
</dbReference>
<dbReference type="AlphaFoldDB" id="A0A6N4A976"/>
<dbReference type="GO" id="GO:0140098">
    <property type="term" value="F:catalytic activity, acting on RNA"/>
    <property type="evidence" value="ECO:0007669"/>
    <property type="project" value="UniProtKB-ARBA"/>
</dbReference>
<dbReference type="PANTHER" id="PTHR21600:SF87">
    <property type="entry name" value="RNA PSEUDOURIDYLATE SYNTHASE DOMAIN-CONTAINING PROTEIN 1"/>
    <property type="match status" value="1"/>
</dbReference>
<evidence type="ECO:0000259" key="5">
    <source>
        <dbReference type="Pfam" id="PF00849"/>
    </source>
</evidence>
<comment type="similarity">
    <text evidence="2 4">Belongs to the pseudouridine synthase RluA family.</text>
</comment>
<evidence type="ECO:0000256" key="4">
    <source>
        <dbReference type="RuleBase" id="RU362028"/>
    </source>
</evidence>
<comment type="catalytic activity">
    <reaction evidence="1 4">
        <text>a uridine in RNA = a pseudouridine in RNA</text>
        <dbReference type="Rhea" id="RHEA:48348"/>
        <dbReference type="Rhea" id="RHEA-COMP:12068"/>
        <dbReference type="Rhea" id="RHEA-COMP:12069"/>
        <dbReference type="ChEBI" id="CHEBI:65314"/>
        <dbReference type="ChEBI" id="CHEBI:65315"/>
    </reaction>
</comment>
<dbReference type="Pfam" id="PF00849">
    <property type="entry name" value="PseudoU_synth_2"/>
    <property type="match status" value="1"/>
</dbReference>
<dbReference type="GO" id="GO:0000455">
    <property type="term" value="P:enzyme-directed rRNA pseudouridine synthesis"/>
    <property type="evidence" value="ECO:0007669"/>
    <property type="project" value="TreeGrafter"/>
</dbReference>
<dbReference type="Proteomes" id="UP000294726">
    <property type="component" value="Chromosome"/>
</dbReference>
<evidence type="ECO:0000256" key="1">
    <source>
        <dbReference type="ARBA" id="ARBA00000073"/>
    </source>
</evidence>
<dbReference type="RefSeq" id="WP_002817437.1">
    <property type="nucleotide sequence ID" value="NZ_CP136429.1"/>
</dbReference>
<feature type="domain" description="Pseudouridine synthase RsuA/RluA-like" evidence="5">
    <location>
        <begin position="92"/>
        <end position="246"/>
    </location>
</feature>
<dbReference type="EMBL" id="WERV01000003">
    <property type="protein sequence ID" value="MDV7715005.1"/>
    <property type="molecule type" value="Genomic_DNA"/>
</dbReference>
<dbReference type="EMBL" id="MLOK01000011">
    <property type="protein sequence ID" value="OIM22084.1"/>
    <property type="molecule type" value="Genomic_DNA"/>
</dbReference>
<evidence type="ECO:0000313" key="6">
    <source>
        <dbReference type="EMBL" id="MDV7715005.1"/>
    </source>
</evidence>
<accession>A0A6N4A976</accession>
<evidence type="ECO:0000313" key="10">
    <source>
        <dbReference type="Proteomes" id="UP000294726"/>
    </source>
</evidence>
<evidence type="ECO:0000256" key="2">
    <source>
        <dbReference type="ARBA" id="ARBA00010876"/>
    </source>
</evidence>
<reference evidence="7 9" key="1">
    <citation type="journal article" date="2016" name="BMC Genomics">
        <title>Consensus pan-genome assembly of the specialised wine bacterium Oenococcus oeni.</title>
        <authorList>
            <person name="Sternes P.R."/>
            <person name="Borneman A.R."/>
        </authorList>
    </citation>
    <scope>NUCLEOTIDE SEQUENCE [LARGE SCALE GENOMIC DNA]</scope>
    <source>
        <strain evidence="7 9">AWRIB661</strain>
    </source>
</reference>
<dbReference type="Proteomes" id="UP001281024">
    <property type="component" value="Unassembled WGS sequence"/>
</dbReference>
<evidence type="ECO:0000313" key="7">
    <source>
        <dbReference type="EMBL" id="OIM22084.1"/>
    </source>
</evidence>
<dbReference type="InterPro" id="IPR020103">
    <property type="entry name" value="PsdUridine_synth_cat_dom_sf"/>
</dbReference>
<dbReference type="GO" id="GO:0003723">
    <property type="term" value="F:RNA binding"/>
    <property type="evidence" value="ECO:0007669"/>
    <property type="project" value="InterPro"/>
</dbReference>
<dbReference type="EMBL" id="LR031358">
    <property type="protein sequence ID" value="VDB97173.1"/>
    <property type="molecule type" value="Genomic_DNA"/>
</dbReference>
<dbReference type="PROSITE" id="PS01129">
    <property type="entry name" value="PSI_RLU"/>
    <property type="match status" value="1"/>
</dbReference>
<dbReference type="GO" id="GO:0009982">
    <property type="term" value="F:pseudouridine synthase activity"/>
    <property type="evidence" value="ECO:0007669"/>
    <property type="project" value="InterPro"/>
</dbReference>
<evidence type="ECO:0000313" key="8">
    <source>
        <dbReference type="EMBL" id="VDB97173.1"/>
    </source>
</evidence>
<sequence>MPFYQYSFIIPNNFVSKSVKELLTGLLFPRSIRGLLRQKKRLLLNGRNIPTSELVSPGDKLSFSLETSDFSKGQNYLPNNDRRLRILSEKEDYLLVDKPAGMKMHPHSPNETDTLLNYVEAQLKGHLSRSCPAHAFMVHRIDRDTSGVVIIAKNPLAVGILDQLLAKKRIKRTYLAWVSGNLENKKGSIDQAIAVDPINPYKRIVDQAGQKAVTHWTKIHTVYQNTLVRVSLETGRTHQIRVHFAAIGHPIVGDHLYNGSPYSRLLLHSATIEIPELFSESRQGHTITTAIPKDFPRQLKLD</sequence>
<gene>
    <name evidence="7" type="ORF">ATX59_00925</name>
    <name evidence="6" type="ORF">GA838_04370</name>
    <name evidence="8" type="ORF">OENI_0177</name>
</gene>
<protein>
    <recommendedName>
        <fullName evidence="4">Pseudouridine synthase</fullName>
        <ecNumber evidence="4">5.4.99.-</ecNumber>
    </recommendedName>
</protein>
<dbReference type="CDD" id="cd02869">
    <property type="entry name" value="PseudoU_synth_RluA_like"/>
    <property type="match status" value="1"/>
</dbReference>
<dbReference type="EC" id="5.4.99.-" evidence="4"/>
<dbReference type="InterPro" id="IPR006225">
    <property type="entry name" value="PsdUridine_synth_RluC/D"/>
</dbReference>
<dbReference type="InterPro" id="IPR006145">
    <property type="entry name" value="PsdUridine_synth_RsuA/RluA"/>
</dbReference>
<dbReference type="InterPro" id="IPR050188">
    <property type="entry name" value="RluA_PseudoU_synthase"/>
</dbReference>
<reference evidence="8 10" key="2">
    <citation type="submission" date="2018-08" db="EMBL/GenBank/DDBJ databases">
        <authorList>
            <person name="Lorentzen P. G. S. M."/>
        </authorList>
    </citation>
    <scope>NUCLEOTIDE SEQUENCE [LARGE SCALE GENOMIC DNA]</scope>
    <source>
        <strain evidence="8 10">CRBO_1381</strain>
    </source>
</reference>
<name>A0A6N4A976_OENOE</name>
<comment type="function">
    <text evidence="4">Responsible for synthesis of pseudouridine from uracil.</text>
</comment>
<organism evidence="7 9">
    <name type="scientific">Oenococcus oeni</name>
    <name type="common">Leuconostoc oenos</name>
    <dbReference type="NCBI Taxonomy" id="1247"/>
    <lineage>
        <taxon>Bacteria</taxon>
        <taxon>Bacillati</taxon>
        <taxon>Bacillota</taxon>
        <taxon>Bacilli</taxon>
        <taxon>Lactobacillales</taxon>
        <taxon>Lactobacillaceae</taxon>
        <taxon>Oenococcus</taxon>
    </lineage>
</organism>
<reference evidence="6" key="3">
    <citation type="submission" date="2019-10" db="EMBL/GenBank/DDBJ databases">
        <title>Malate fermentation in French cider.</title>
        <authorList>
            <person name="Cousin F.J."/>
            <person name="Medina Fernandez S."/>
            <person name="Misery B."/>
            <person name="Laplace J.-M."/>
            <person name="Cretenet M."/>
        </authorList>
    </citation>
    <scope>NUCLEOTIDE SEQUENCE</scope>
    <source>
        <strain evidence="6">UCMA15129</strain>
    </source>
</reference>
<keyword evidence="4 8" id="KW-0413">Isomerase</keyword>
<feature type="active site" evidence="3">
    <location>
        <position position="142"/>
    </location>
</feature>
<dbReference type="InterPro" id="IPR006224">
    <property type="entry name" value="PsdUridine_synth_RluA-like_CS"/>
</dbReference>
<evidence type="ECO:0000313" key="9">
    <source>
        <dbReference type="Proteomes" id="UP000181728"/>
    </source>
</evidence>